<dbReference type="eggNOG" id="COG0308">
    <property type="taxonomic scope" value="Bacteria"/>
</dbReference>
<dbReference type="Gene3D" id="1.10.390.10">
    <property type="entry name" value="Neutral Protease Domain 2"/>
    <property type="match status" value="1"/>
</dbReference>
<dbReference type="STRING" id="376730.SAMN04487906_2670"/>
<evidence type="ECO:0000313" key="1">
    <source>
        <dbReference type="EMBL" id="ETN95573.1"/>
    </source>
</evidence>
<dbReference type="EMBL" id="AYXY01000019">
    <property type="protein sequence ID" value="ETN95573.1"/>
    <property type="molecule type" value="Genomic_DNA"/>
</dbReference>
<dbReference type="SUPFAM" id="SSF55486">
    <property type="entry name" value="Metalloproteases ('zincins'), catalytic domain"/>
    <property type="match status" value="1"/>
</dbReference>
<proteinExistence type="predicted"/>
<reference evidence="1 2" key="2">
    <citation type="journal article" date="2016" name="Genome Announc.">
        <title>Draft Genome Sequence of Zhouia amylolytica AD3, Isolated from Tidal Flat Sediment.</title>
        <authorList>
            <person name="Jia B."/>
            <person name="Jin H.M."/>
            <person name="Lee H.J."/>
            <person name="Jeon C.O."/>
        </authorList>
    </citation>
    <scope>NUCLEOTIDE SEQUENCE [LARGE SCALE GENOMIC DNA]</scope>
    <source>
        <strain evidence="1 2">AD3</strain>
    </source>
</reference>
<keyword evidence="2" id="KW-1185">Reference proteome</keyword>
<dbReference type="Proteomes" id="UP000018850">
    <property type="component" value="Unassembled WGS sequence"/>
</dbReference>
<accession>W2UNJ5</accession>
<evidence type="ECO:0008006" key="3">
    <source>
        <dbReference type="Google" id="ProtNLM"/>
    </source>
</evidence>
<reference evidence="2" key="1">
    <citation type="submission" date="2013-11" db="EMBL/GenBank/DDBJ databases">
        <title>Draft genome sequence from a member of Zhouia, isolated tidal flat.</title>
        <authorList>
            <person name="Jin H."/>
            <person name="Jeon C.O."/>
        </authorList>
    </citation>
    <scope>NUCLEOTIDE SEQUENCE [LARGE SCALE GENOMIC DNA]</scope>
    <source>
        <strain evidence="2">AD3</strain>
    </source>
</reference>
<organism evidence="1 2">
    <name type="scientific">Zhouia amylolytica AD3</name>
    <dbReference type="NCBI Taxonomy" id="1286632"/>
    <lineage>
        <taxon>Bacteria</taxon>
        <taxon>Pseudomonadati</taxon>
        <taxon>Bacteroidota</taxon>
        <taxon>Flavobacteriia</taxon>
        <taxon>Flavobacteriales</taxon>
        <taxon>Flavobacteriaceae</taxon>
        <taxon>Zhouia</taxon>
    </lineage>
</organism>
<evidence type="ECO:0000313" key="2">
    <source>
        <dbReference type="Proteomes" id="UP000018850"/>
    </source>
</evidence>
<gene>
    <name evidence="1" type="ORF">P278_12950</name>
</gene>
<comment type="caution">
    <text evidence="1">The sequence shown here is derived from an EMBL/GenBank/DDBJ whole genome shotgun (WGS) entry which is preliminary data.</text>
</comment>
<name>W2UNJ5_9FLAO</name>
<dbReference type="PATRIC" id="fig|1286632.3.peg.1287"/>
<dbReference type="InterPro" id="IPR027268">
    <property type="entry name" value="Peptidase_M4/M1_CTD_sf"/>
</dbReference>
<protein>
    <recommendedName>
        <fullName evidence="3">Metalloprotease</fullName>
    </recommendedName>
</protein>
<dbReference type="AlphaFoldDB" id="W2UNJ5"/>
<sequence length="954" mass="111520">MDPKITNHFKDKRKKLMLKLFWSSIFTICSFHLSFGQNTQKIYARLNSLQNSINIQQEIVFHNNSNDTLNTLYLNDWNNAYSNKNTPLAKRFAENFNKSLHFAKNEDKGSTQILSVTDNNFKSLQWSRPKSSDLIKLQLNHPIYPGKNYKFSLTYIVKLPNAKFTDYGFTNNRDFNLRYWYLTPCVYDGNWKLSSNKNLDDLYSLKTTYDVQFTYASGYHIITDLDEINKETGNGVTTINLHGDNRSDLKLIFQKSSNAFSHFTNNKLTLITDLEAKNLNDITKASSANQVVNFVTSHLGDYPNEKLVVTALEYNKNPLYGLNQLPSFIRPFKEEFQYELKLLKTLLHNYLENTLTINPREEQWVLDGIQTYLMMKYVDEYYPNMKLIGNLSDTWLLRSYHLANMSFNEQYPFLYMLMVRKNLNQALTTPNDSLIRFNLKIANKYKAGVGLTYLKNYLGTDAVDEVIQEFYNNCQTIMATQENFEALLKEKAQKDIDWFFTDFVDSERHIDFKIKKVKKIKDSITLSVKNKTGTKVPISLYGINKNDSVVSKLWLTDIRDEKKVTIANTGIDKLVLNYDKVIPEFNQRNNWKSTGGFLSSNKKLKFQFFKDAENPYYKQVFFVPIATYNLYDGFTPGLRLYNKTFLNQPFIYDIRPSYALKEKALVGGGSFLYKNYIQNSNMYVVNYGLGGSSYHYAPDLRYSTITPLVSFGFRPDDLRSNERESLMLRFVNVIRDKDPSIQTNPDYSVFNVRYNYRNIGAINHLTWFVDGQVAKNFSKVSLNIDYRKLFQNNLQLNLRFFAGKFIYNDTTSDYFSFALDRPTDYLFDYNYLGRSEDTGLFSQQLVIAEGGFKSQLDNPYANNWIMTTNASVNIWRWIEAYGDLGLVKNRNIPTRFVYDSGIRLNLVPDYFELYFPVYSNNGWEIADNRYDQKIRFIVTLSPRTLIGLFTRKWF</sequence>